<feature type="transmembrane region" description="Helical" evidence="6">
    <location>
        <begin position="205"/>
        <end position="224"/>
    </location>
</feature>
<protein>
    <submittedName>
        <fullName evidence="7">Polysaccharide biosynthesis protein</fullName>
    </submittedName>
</protein>
<feature type="transmembrane region" description="Helical" evidence="6">
    <location>
        <begin position="326"/>
        <end position="349"/>
    </location>
</feature>
<dbReference type="Proteomes" id="UP000253792">
    <property type="component" value="Unassembled WGS sequence"/>
</dbReference>
<comment type="caution">
    <text evidence="7">The sequence shown here is derived from an EMBL/GenBank/DDBJ whole genome shotgun (WGS) entry which is preliminary data.</text>
</comment>
<feature type="transmembrane region" description="Helical" evidence="6">
    <location>
        <begin position="284"/>
        <end position="306"/>
    </location>
</feature>
<accession>A0A369L9V0</accession>
<dbReference type="RefSeq" id="WP_114620989.1">
    <property type="nucleotide sequence ID" value="NZ_PPTP01000007.1"/>
</dbReference>
<feature type="transmembrane region" description="Helical" evidence="6">
    <location>
        <begin position="167"/>
        <end position="184"/>
    </location>
</feature>
<dbReference type="GO" id="GO:0005886">
    <property type="term" value="C:plasma membrane"/>
    <property type="evidence" value="ECO:0007669"/>
    <property type="project" value="UniProtKB-SubCell"/>
</dbReference>
<feature type="transmembrane region" description="Helical" evidence="6">
    <location>
        <begin position="144"/>
        <end position="161"/>
    </location>
</feature>
<dbReference type="PANTHER" id="PTHR30250:SF11">
    <property type="entry name" value="O-ANTIGEN TRANSPORTER-RELATED"/>
    <property type="match status" value="1"/>
</dbReference>
<evidence type="ECO:0000256" key="5">
    <source>
        <dbReference type="ARBA" id="ARBA00023136"/>
    </source>
</evidence>
<evidence type="ECO:0000256" key="3">
    <source>
        <dbReference type="ARBA" id="ARBA00022692"/>
    </source>
</evidence>
<keyword evidence="2" id="KW-1003">Cell membrane</keyword>
<dbReference type="EMBL" id="PPTP01000007">
    <property type="protein sequence ID" value="RDB54748.1"/>
    <property type="molecule type" value="Genomic_DNA"/>
</dbReference>
<feature type="transmembrane region" description="Helical" evidence="6">
    <location>
        <begin position="41"/>
        <end position="61"/>
    </location>
</feature>
<feature type="transmembrane region" description="Helical" evidence="6">
    <location>
        <begin position="384"/>
        <end position="403"/>
    </location>
</feature>
<evidence type="ECO:0000256" key="4">
    <source>
        <dbReference type="ARBA" id="ARBA00022989"/>
    </source>
</evidence>
<evidence type="ECO:0000256" key="6">
    <source>
        <dbReference type="SAM" id="Phobius"/>
    </source>
</evidence>
<keyword evidence="4 6" id="KW-1133">Transmembrane helix</keyword>
<dbReference type="OrthoDB" id="3246647at2"/>
<feature type="transmembrane region" description="Helical" evidence="6">
    <location>
        <begin position="12"/>
        <end position="35"/>
    </location>
</feature>
<evidence type="ECO:0000313" key="8">
    <source>
        <dbReference type="Proteomes" id="UP000253792"/>
    </source>
</evidence>
<dbReference type="PANTHER" id="PTHR30250">
    <property type="entry name" value="PST FAMILY PREDICTED COLANIC ACID TRANSPORTER"/>
    <property type="match status" value="1"/>
</dbReference>
<keyword evidence="8" id="KW-1185">Reference proteome</keyword>
<sequence>MAKQLSVKQNMLWNTSGSMVYLVCQWLITVFVVRLSDGYDAAGVLALGMAVSNIFSPIGYFKVRAFQVSDLNEEYSAGQYLAFRLLSTAVALMCMIVYAEVTCTNDSIPAVIAYCVYSCVPIIADVYQGAAQQKNRLDVAGKDLIARGILSLAAFCGGMLITHSLLVSLIIMTLVTGAVVLFYLPRSLKRVIGAYSIDFAKAKMVALFIACLPAAVALVFAGSIPSIPRQILGTMFGASALGAYASVASPVVVVQMGAQYIYSPLLSSFAQCYLAKDASGFLRLFAKVFVAIIVLAAVSLIGFAWFGEWALCLIYGDSIRDYSYLLLPLVCCTICTAFLWFLGDLLVVVRDMKGNLVCFSVAFVVCAVCSCPMLVMFGLNGASFATMAGLIVGSVLCFVRLLLSMRS</sequence>
<evidence type="ECO:0000313" key="7">
    <source>
        <dbReference type="EMBL" id="RDB54748.1"/>
    </source>
</evidence>
<gene>
    <name evidence="7" type="ORF">C1880_07805</name>
</gene>
<organism evidence="7 8">
    <name type="scientific">Senegalimassilia anaerobia</name>
    <dbReference type="NCBI Taxonomy" id="1473216"/>
    <lineage>
        <taxon>Bacteria</taxon>
        <taxon>Bacillati</taxon>
        <taxon>Actinomycetota</taxon>
        <taxon>Coriobacteriia</taxon>
        <taxon>Coriobacteriales</taxon>
        <taxon>Coriobacteriaceae</taxon>
        <taxon>Senegalimassilia</taxon>
    </lineage>
</organism>
<name>A0A369L9V0_9ACTN</name>
<evidence type="ECO:0000256" key="2">
    <source>
        <dbReference type="ARBA" id="ARBA00022475"/>
    </source>
</evidence>
<reference evidence="7 8" key="1">
    <citation type="journal article" date="2018" name="Elife">
        <title>Discovery and characterization of a prevalent human gut bacterial enzyme sufficient for the inactivation of a family of plant toxins.</title>
        <authorList>
            <person name="Koppel N."/>
            <person name="Bisanz J.E."/>
            <person name="Pandelia M.E."/>
            <person name="Turnbaugh P.J."/>
            <person name="Balskus E.P."/>
        </authorList>
    </citation>
    <scope>NUCLEOTIDE SEQUENCE [LARGE SCALE GENOMIC DNA]</scope>
    <source>
        <strain evidence="8">anaerobia AP69FAA</strain>
    </source>
</reference>
<feature type="transmembrane region" description="Helical" evidence="6">
    <location>
        <begin position="81"/>
        <end position="101"/>
    </location>
</feature>
<dbReference type="InterPro" id="IPR050833">
    <property type="entry name" value="Poly_Biosynth_Transport"/>
</dbReference>
<dbReference type="AlphaFoldDB" id="A0A369L9V0"/>
<keyword evidence="5 6" id="KW-0472">Membrane</keyword>
<evidence type="ECO:0000256" key="1">
    <source>
        <dbReference type="ARBA" id="ARBA00004651"/>
    </source>
</evidence>
<feature type="transmembrane region" description="Helical" evidence="6">
    <location>
        <begin position="107"/>
        <end position="124"/>
    </location>
</feature>
<proteinExistence type="predicted"/>
<comment type="subcellular location">
    <subcellularLocation>
        <location evidence="1">Cell membrane</location>
        <topology evidence="1">Multi-pass membrane protein</topology>
    </subcellularLocation>
</comment>
<feature type="transmembrane region" description="Helical" evidence="6">
    <location>
        <begin position="356"/>
        <end position="378"/>
    </location>
</feature>
<keyword evidence="3 6" id="KW-0812">Transmembrane</keyword>